<dbReference type="AlphaFoldDB" id="A0A8J8WE69"/>
<gene>
    <name evidence="2" type="ORF">GWK47_027259</name>
</gene>
<sequence>MYGRHRAKEAHRKECPNCGSKQHALELLSVPGGFAGCLSPRLQQQLRHQRRQHRHHETNGHHSNNSGNTASFPAPLQPAAWSGHQTPHPLVAQGPHPGRGFSGGEESEAQLTVSVESGYHPPAAFPPHCLTGDLDEVPVHHTRRTPSGRPAQPSPVTCSARSAQRRESHRRRAPSCHR</sequence>
<evidence type="ECO:0000313" key="3">
    <source>
        <dbReference type="Proteomes" id="UP000770661"/>
    </source>
</evidence>
<reference evidence="2" key="1">
    <citation type="submission" date="2020-07" db="EMBL/GenBank/DDBJ databases">
        <title>The High-quality genome of the commercially important snow crab, Chionoecetes opilio.</title>
        <authorList>
            <person name="Jeong J.-H."/>
            <person name="Ryu S."/>
        </authorList>
    </citation>
    <scope>NUCLEOTIDE SEQUENCE</scope>
    <source>
        <strain evidence="2">MADBK_172401_WGS</strain>
        <tissue evidence="2">Digestive gland</tissue>
    </source>
</reference>
<accession>A0A8J8WE69</accession>
<feature type="compositionally biased region" description="Basic residues" evidence="1">
    <location>
        <begin position="1"/>
        <end position="10"/>
    </location>
</feature>
<evidence type="ECO:0000313" key="2">
    <source>
        <dbReference type="EMBL" id="KAG0694380.1"/>
    </source>
</evidence>
<proteinExistence type="predicted"/>
<dbReference type="Proteomes" id="UP000770661">
    <property type="component" value="Unassembled WGS sequence"/>
</dbReference>
<feature type="compositionally biased region" description="Polar residues" evidence="1">
    <location>
        <begin position="61"/>
        <end position="71"/>
    </location>
</feature>
<name>A0A8J8WE69_CHIOP</name>
<comment type="caution">
    <text evidence="2">The sequence shown here is derived from an EMBL/GenBank/DDBJ whole genome shotgun (WGS) entry which is preliminary data.</text>
</comment>
<evidence type="ECO:0000256" key="1">
    <source>
        <dbReference type="SAM" id="MobiDB-lite"/>
    </source>
</evidence>
<feature type="region of interest" description="Disordered" evidence="1">
    <location>
        <begin position="1"/>
        <end position="20"/>
    </location>
</feature>
<feature type="compositionally biased region" description="Basic residues" evidence="1">
    <location>
        <begin position="167"/>
        <end position="178"/>
    </location>
</feature>
<dbReference type="EMBL" id="JACEEZ010026159">
    <property type="protein sequence ID" value="KAG0694380.1"/>
    <property type="molecule type" value="Genomic_DNA"/>
</dbReference>
<keyword evidence="3" id="KW-1185">Reference proteome</keyword>
<protein>
    <submittedName>
        <fullName evidence="2">Uncharacterized protein</fullName>
    </submittedName>
</protein>
<organism evidence="2 3">
    <name type="scientific">Chionoecetes opilio</name>
    <name type="common">Atlantic snow crab</name>
    <name type="synonym">Cancer opilio</name>
    <dbReference type="NCBI Taxonomy" id="41210"/>
    <lineage>
        <taxon>Eukaryota</taxon>
        <taxon>Metazoa</taxon>
        <taxon>Ecdysozoa</taxon>
        <taxon>Arthropoda</taxon>
        <taxon>Crustacea</taxon>
        <taxon>Multicrustacea</taxon>
        <taxon>Malacostraca</taxon>
        <taxon>Eumalacostraca</taxon>
        <taxon>Eucarida</taxon>
        <taxon>Decapoda</taxon>
        <taxon>Pleocyemata</taxon>
        <taxon>Brachyura</taxon>
        <taxon>Eubrachyura</taxon>
        <taxon>Majoidea</taxon>
        <taxon>Majidae</taxon>
        <taxon>Chionoecetes</taxon>
    </lineage>
</organism>
<feature type="region of interest" description="Disordered" evidence="1">
    <location>
        <begin position="43"/>
        <end position="178"/>
    </location>
</feature>
<feature type="compositionally biased region" description="Basic residues" evidence="1">
    <location>
        <begin position="47"/>
        <end position="56"/>
    </location>
</feature>